<dbReference type="Gene3D" id="3.60.21.10">
    <property type="match status" value="1"/>
</dbReference>
<evidence type="ECO:0000313" key="2">
    <source>
        <dbReference type="EMBL" id="AIM51108.1"/>
    </source>
</evidence>
<dbReference type="SUPFAM" id="SSF56300">
    <property type="entry name" value="Metallo-dependent phosphatases"/>
    <property type="match status" value="1"/>
</dbReference>
<dbReference type="CDD" id="cd00838">
    <property type="entry name" value="MPP_superfamily"/>
    <property type="match status" value="1"/>
</dbReference>
<evidence type="ECO:0000313" key="3">
    <source>
        <dbReference type="Proteomes" id="UP000029346"/>
    </source>
</evidence>
<dbReference type="InterPro" id="IPR029052">
    <property type="entry name" value="Metallo-depent_PP-like"/>
</dbReference>
<dbReference type="OrthoDB" id="5553at10239"/>
<dbReference type="GeneID" id="26625553"/>
<proteinExistence type="predicted"/>
<accession>A0A088FRS0</accession>
<protein>
    <submittedName>
        <fullName evidence="2">Metallophosphoesterase</fullName>
    </submittedName>
</protein>
<name>A0A088FRS0_9CAUD</name>
<dbReference type="EMBL" id="KM233454">
    <property type="protein sequence ID" value="AIM51108.1"/>
    <property type="molecule type" value="Genomic_DNA"/>
</dbReference>
<sequence>MSKRIVVISDTQIPFHDRRAVKSLIGFIGDYQPDQLLHIGDLMDYPTPARWSKGTAEEFAKRMREHNEKGKQFLDQVRAVYEGPFGIHEGNHDLRPREYLTRYAPALAEYEGFFNFENLLDFEGFGIDLLPEFNKIAPGWVTTHGHRGGIRLNQNAGSTALGAAKKFMTSVVMGHTHRLGISSHTFGYGGDVTKTVTGMEVGNLMDMRQAHYLKGGTGNWQQGFGLLTLDGLHVKAETVPIHRGRFTVDGRVWEV</sequence>
<evidence type="ECO:0000259" key="1">
    <source>
        <dbReference type="Pfam" id="PF00149"/>
    </source>
</evidence>
<gene>
    <name evidence="2" type="ORF">PBI_MARQUARDT_58</name>
</gene>
<dbReference type="GO" id="GO:0016787">
    <property type="term" value="F:hydrolase activity"/>
    <property type="evidence" value="ECO:0007669"/>
    <property type="project" value="InterPro"/>
</dbReference>
<dbReference type="KEGG" id="vg:26625553"/>
<organism evidence="2 3">
    <name type="scientific">Mycobacterium phage MarQuardt</name>
    <dbReference type="NCBI Taxonomy" id="1527516"/>
    <lineage>
        <taxon>Viruses</taxon>
        <taxon>Duplodnaviria</taxon>
        <taxon>Heunggongvirae</taxon>
        <taxon>Uroviricota</taxon>
        <taxon>Caudoviricetes</taxon>
        <taxon>Microwolfvirus</taxon>
        <taxon>Microwolfvirus JHC117</taxon>
    </lineage>
</organism>
<reference evidence="2 3" key="1">
    <citation type="submission" date="2014-07" db="EMBL/GenBank/DDBJ databases">
        <authorList>
            <person name="Barna A.M."/>
            <person name="Butterbrodt E.W."/>
            <person name="Cole K.D."/>
            <person name="Kelling B.L."/>
            <person name="Kponou M.-M.Y."/>
            <person name="Mack M.A."/>
            <person name="Mohn T.C."/>
            <person name="Neisius C."/>
            <person name="Nolting E.C."/>
            <person name="Pumper S.J."/>
            <person name="Schmidt M.E."/>
            <person name="Sirek E."/>
            <person name="Sorge E.L."/>
            <person name="Wilson R.K."/>
            <person name="Bonilla J.A."/>
            <person name="Klyczek K."/>
            <person name="Mogen K.L."/>
            <person name="Serrano M.G."/>
            <person name="Buck G."/>
            <person name="Lee V."/>
            <person name="Wang Y."/>
            <person name="Carvalho R."/>
            <person name="Voegtly L."/>
            <person name="Shi R."/>
            <person name="Duckworth R."/>
            <person name="Johnson A."/>
            <person name="Loviza R."/>
            <person name="Walstead R."/>
            <person name="Shah Z."/>
            <person name="Kiflezghi M."/>
            <person name="Wade K."/>
            <person name="Anders K.R."/>
            <person name="Braun M.A."/>
            <person name="Delesalle V.A."/>
            <person name="Hughes L.E."/>
            <person name="Ware V.C."/>
            <person name="Bradley K.W."/>
            <person name="Barker L.P."/>
            <person name="Asai D.J."/>
            <person name="Bowman C.A."/>
            <person name="Russell D.A."/>
            <person name="Pope W.H."/>
            <person name="Jacobs-Sera D."/>
            <person name="Hendrix R.W."/>
            <person name="Hatfull G.F."/>
        </authorList>
    </citation>
    <scope>NUCLEOTIDE SEQUENCE [LARGE SCALE GENOMIC DNA]</scope>
</reference>
<dbReference type="Pfam" id="PF00149">
    <property type="entry name" value="Metallophos"/>
    <property type="match status" value="1"/>
</dbReference>
<dbReference type="InterPro" id="IPR004843">
    <property type="entry name" value="Calcineurin-like_PHP"/>
</dbReference>
<dbReference type="Proteomes" id="UP000029346">
    <property type="component" value="Segment"/>
</dbReference>
<dbReference type="RefSeq" id="YP_009198483.1">
    <property type="nucleotide sequence ID" value="NC_028798.1"/>
</dbReference>
<feature type="domain" description="Calcineurin-like phosphoesterase" evidence="1">
    <location>
        <begin position="4"/>
        <end position="178"/>
    </location>
</feature>